<dbReference type="AlphaFoldDB" id="A0A7S4EE58"/>
<proteinExistence type="predicted"/>
<dbReference type="PANTHER" id="PTHR47579">
    <property type="entry name" value="COMPLEX 1 LYR PROTEIN"/>
    <property type="match status" value="1"/>
</dbReference>
<reference evidence="3" key="1">
    <citation type="submission" date="2021-01" db="EMBL/GenBank/DDBJ databases">
        <authorList>
            <person name="Corre E."/>
            <person name="Pelletier E."/>
            <person name="Niang G."/>
            <person name="Scheremetjew M."/>
            <person name="Finn R."/>
            <person name="Kale V."/>
            <person name="Holt S."/>
            <person name="Cochrane G."/>
            <person name="Meng A."/>
            <person name="Brown T."/>
            <person name="Cohen L."/>
        </authorList>
    </citation>
    <scope>NUCLEOTIDE SEQUENCE</scope>
    <source>
        <strain evidence="3">10249 10 AB</strain>
    </source>
</reference>
<name>A0A7S4EE58_9STRA</name>
<sequence>MSGIVNRTALELYRDCFRLVRHIAPGESPKAMALRQTVRMQFKAHAKEEDPTKIEAFKSDAVRALSNYMVYQSAQKDDRLQKAMNLDSDNIQNKSKKKDGNNDDMDRL</sequence>
<dbReference type="CDD" id="cd20251">
    <property type="entry name" value="Complex1_LYR_SF"/>
    <property type="match status" value="1"/>
</dbReference>
<organism evidence="3">
    <name type="scientific">Pseudo-nitzschia australis</name>
    <dbReference type="NCBI Taxonomy" id="44445"/>
    <lineage>
        <taxon>Eukaryota</taxon>
        <taxon>Sar</taxon>
        <taxon>Stramenopiles</taxon>
        <taxon>Ochrophyta</taxon>
        <taxon>Bacillariophyta</taxon>
        <taxon>Bacillariophyceae</taxon>
        <taxon>Bacillariophycidae</taxon>
        <taxon>Bacillariales</taxon>
        <taxon>Bacillariaceae</taxon>
        <taxon>Pseudo-nitzschia</taxon>
    </lineage>
</organism>
<evidence type="ECO:0000256" key="1">
    <source>
        <dbReference type="SAM" id="MobiDB-lite"/>
    </source>
</evidence>
<protein>
    <recommendedName>
        <fullName evidence="2">Complex 1 LYR protein domain-containing protein</fullName>
    </recommendedName>
</protein>
<evidence type="ECO:0000313" key="3">
    <source>
        <dbReference type="EMBL" id="CAE0707390.1"/>
    </source>
</evidence>
<dbReference type="InterPro" id="IPR008011">
    <property type="entry name" value="Complex1_LYR_dom"/>
</dbReference>
<dbReference type="EMBL" id="HBIX01000124">
    <property type="protein sequence ID" value="CAE0707390.1"/>
    <property type="molecule type" value="Transcribed_RNA"/>
</dbReference>
<dbReference type="PANTHER" id="PTHR47579:SF3">
    <property type="entry name" value="COMPLEX 1 LYR PROTEIN DOMAIN-CONTAINING PROTEIN"/>
    <property type="match status" value="1"/>
</dbReference>
<feature type="domain" description="Complex 1 LYR protein" evidence="2">
    <location>
        <begin position="7"/>
        <end position="65"/>
    </location>
</feature>
<feature type="compositionally biased region" description="Basic and acidic residues" evidence="1">
    <location>
        <begin position="98"/>
        <end position="108"/>
    </location>
</feature>
<dbReference type="Pfam" id="PF05347">
    <property type="entry name" value="Complex1_LYR"/>
    <property type="match status" value="1"/>
</dbReference>
<evidence type="ECO:0000259" key="2">
    <source>
        <dbReference type="Pfam" id="PF05347"/>
    </source>
</evidence>
<gene>
    <name evidence="3" type="ORF">PAUS00366_LOCUS110</name>
</gene>
<accession>A0A7S4EE58</accession>
<feature type="region of interest" description="Disordered" evidence="1">
    <location>
        <begin position="84"/>
        <end position="108"/>
    </location>
</feature>